<organism evidence="2 3">
    <name type="scientific">Malus domestica</name>
    <name type="common">Apple</name>
    <name type="synonym">Pyrus malus</name>
    <dbReference type="NCBI Taxonomy" id="3750"/>
    <lineage>
        <taxon>Eukaryota</taxon>
        <taxon>Viridiplantae</taxon>
        <taxon>Streptophyta</taxon>
        <taxon>Embryophyta</taxon>
        <taxon>Tracheophyta</taxon>
        <taxon>Spermatophyta</taxon>
        <taxon>Magnoliopsida</taxon>
        <taxon>eudicotyledons</taxon>
        <taxon>Gunneridae</taxon>
        <taxon>Pentapetalae</taxon>
        <taxon>rosids</taxon>
        <taxon>fabids</taxon>
        <taxon>Rosales</taxon>
        <taxon>Rosaceae</taxon>
        <taxon>Amygdaloideae</taxon>
        <taxon>Maleae</taxon>
        <taxon>Malus</taxon>
    </lineage>
</organism>
<evidence type="ECO:0000256" key="1">
    <source>
        <dbReference type="SAM" id="MobiDB-lite"/>
    </source>
</evidence>
<keyword evidence="3" id="KW-1185">Reference proteome</keyword>
<feature type="compositionally biased region" description="Basic residues" evidence="1">
    <location>
        <begin position="83"/>
        <end position="94"/>
    </location>
</feature>
<feature type="compositionally biased region" description="Basic and acidic residues" evidence="1">
    <location>
        <begin position="73"/>
        <end position="82"/>
    </location>
</feature>
<reference evidence="2 3" key="1">
    <citation type="submission" date="2018-10" db="EMBL/GenBank/DDBJ databases">
        <title>A high-quality apple genome assembly.</title>
        <authorList>
            <person name="Hu J."/>
        </authorList>
    </citation>
    <scope>NUCLEOTIDE SEQUENCE [LARGE SCALE GENOMIC DNA]</scope>
    <source>
        <strain evidence="3">cv. HFTH1</strain>
        <tissue evidence="2">Young leaf</tissue>
    </source>
</reference>
<evidence type="ECO:0000313" key="2">
    <source>
        <dbReference type="EMBL" id="RXH95457.1"/>
    </source>
</evidence>
<feature type="compositionally biased region" description="Basic and acidic residues" evidence="1">
    <location>
        <begin position="36"/>
        <end position="45"/>
    </location>
</feature>
<feature type="region of interest" description="Disordered" evidence="1">
    <location>
        <begin position="36"/>
        <end position="124"/>
    </location>
</feature>
<feature type="compositionally biased region" description="Basic and acidic residues" evidence="1">
    <location>
        <begin position="100"/>
        <end position="114"/>
    </location>
</feature>
<name>A0A498JKS9_MALDO</name>
<evidence type="ECO:0000313" key="3">
    <source>
        <dbReference type="Proteomes" id="UP000290289"/>
    </source>
</evidence>
<feature type="compositionally biased region" description="Basic residues" evidence="1">
    <location>
        <begin position="49"/>
        <end position="58"/>
    </location>
</feature>
<proteinExistence type="predicted"/>
<gene>
    <name evidence="2" type="ORF">DVH24_007957</name>
</gene>
<comment type="caution">
    <text evidence="2">The sequence shown here is derived from an EMBL/GenBank/DDBJ whole genome shotgun (WGS) entry which is preliminary data.</text>
</comment>
<protein>
    <submittedName>
        <fullName evidence="2">Uncharacterized protein</fullName>
    </submittedName>
</protein>
<feature type="compositionally biased region" description="Polar residues" evidence="1">
    <location>
        <begin position="115"/>
        <end position="124"/>
    </location>
</feature>
<dbReference type="AlphaFoldDB" id="A0A498JKS9"/>
<sequence>MVPTIGRWDTTMIHQAIKDIKVEDFEIASAILPIEKREDYSKNGETKTTTKKRKKTSAKKHDQGEDFEIADLTGEKVKDSSKKTKKRLTRKRKSIVATKDVMEPDQISKTDEAHQCSTIDEAQQ</sequence>
<dbReference type="EMBL" id="RDQH01000332">
    <property type="protein sequence ID" value="RXH95457.1"/>
    <property type="molecule type" value="Genomic_DNA"/>
</dbReference>
<dbReference type="Proteomes" id="UP000290289">
    <property type="component" value="Chromosome 6"/>
</dbReference>
<accession>A0A498JKS9</accession>